<name>A0A6C0B3Z5_9ZZZZ</name>
<dbReference type="EMBL" id="MN739052">
    <property type="protein sequence ID" value="QHS86193.1"/>
    <property type="molecule type" value="Genomic_DNA"/>
</dbReference>
<reference evidence="1" key="1">
    <citation type="journal article" date="2020" name="Nature">
        <title>Giant virus diversity and host interactions through global metagenomics.</title>
        <authorList>
            <person name="Schulz F."/>
            <person name="Roux S."/>
            <person name="Paez-Espino D."/>
            <person name="Jungbluth S."/>
            <person name="Walsh D.A."/>
            <person name="Denef V.J."/>
            <person name="McMahon K.D."/>
            <person name="Konstantinidis K.T."/>
            <person name="Eloe-Fadrosh E.A."/>
            <person name="Kyrpides N.C."/>
            <person name="Woyke T."/>
        </authorList>
    </citation>
    <scope>NUCLEOTIDE SEQUENCE</scope>
    <source>
        <strain evidence="1">GVMAG-M-3300009187-29</strain>
    </source>
</reference>
<evidence type="ECO:0008006" key="2">
    <source>
        <dbReference type="Google" id="ProtNLM"/>
    </source>
</evidence>
<proteinExistence type="predicted"/>
<sequence>MEFNYLSIGNDCSSARALKDLNLRTWSGPFDWTESPFDALCACLQNNFVMFHKNVHLDDSKRNVIDDYGIKYPHDYPIKLLPGFKKSEDGFVADRLVDDNWEKYTDQAVEKYGRRIERFRNVMADKSKPIIVLYRDKYESAVIIKKILEKTYLREHIIVIVATDEKILSLNPAIIICNPEAGGKWNDKEIWNGAIQTAKQRYHFLIMKPVVVNKLFAMRFSMA</sequence>
<organism evidence="1">
    <name type="scientific">viral metagenome</name>
    <dbReference type="NCBI Taxonomy" id="1070528"/>
    <lineage>
        <taxon>unclassified sequences</taxon>
        <taxon>metagenomes</taxon>
        <taxon>organismal metagenomes</taxon>
    </lineage>
</organism>
<accession>A0A6C0B3Z5</accession>
<dbReference type="InterPro" id="IPR014903">
    <property type="entry name" value="DUF1796"/>
</dbReference>
<dbReference type="Pfam" id="PF08795">
    <property type="entry name" value="DUF1796"/>
    <property type="match status" value="1"/>
</dbReference>
<dbReference type="AlphaFoldDB" id="A0A6C0B3Z5"/>
<evidence type="ECO:0000313" key="1">
    <source>
        <dbReference type="EMBL" id="QHS86193.1"/>
    </source>
</evidence>
<protein>
    <recommendedName>
        <fullName evidence="2">Papain-like cysteine peptidase</fullName>
    </recommendedName>
</protein>